<dbReference type="PRINTS" id="PR00301">
    <property type="entry name" value="HEATSHOCK70"/>
</dbReference>
<name>A0A926VM43_9CYAN</name>
<evidence type="ECO:0000256" key="4">
    <source>
        <dbReference type="ARBA" id="ARBA00022840"/>
    </source>
</evidence>
<dbReference type="PROSITE" id="PS00297">
    <property type="entry name" value="HSP70_1"/>
    <property type="match status" value="1"/>
</dbReference>
<keyword evidence="6" id="KW-0143">Chaperone</keyword>
<sequence length="523" mass="56910">MSIIPKHSPYIFGIDLGTSNSAIAVFIKGQTEIIPIDGNKTLPSVFSVRADGEILVGKAARNRLIIDPENTVASIKREMGGNWTKEFKALPGKVYTPIDITAEILSKLVNSAQQAGTVDLLGTPRAAVICIPANFDDAQKTATLEASKLANLEVVYLLEEPVAAAIAYALEKERDQTILVYDLGGGTFDVSILQVDSTKNNQAEFKILAKEGVSKLGGDDFDRQIMAIAASKFKEISNIDIFDLQKDQGISVKALRSAQQKLKDVAETAKWELTESQTAQIGIPNLIKDESGNVYNLDIEITRSEFNDAIRELILLSKDAVETALASAKLTIEDIDRIILVGGSTKVPLVQEMLTEMFGKQPYADTDPDTVVARGAAIFAATLNVESDADISRDEFVKPPILGIQNIVTHFLGIATQGGKFSCLIEKGLKISPNESLAVSKEFTTSRDDMTELRISVYQSDKWVEFVGTDEINCIGEFFLTGIPPKPRGEERVKVTFEIDSQNLLKVKATSSSSVGGLEIKKY</sequence>
<dbReference type="InterPro" id="IPR013126">
    <property type="entry name" value="Hsp_70_fam"/>
</dbReference>
<proteinExistence type="inferred from homology"/>
<dbReference type="SUPFAM" id="SSF53067">
    <property type="entry name" value="Actin-like ATPase domain"/>
    <property type="match status" value="2"/>
</dbReference>
<dbReference type="Proteomes" id="UP000641646">
    <property type="component" value="Unassembled WGS sequence"/>
</dbReference>
<dbReference type="PROSITE" id="PS01036">
    <property type="entry name" value="HSP70_3"/>
    <property type="match status" value="1"/>
</dbReference>
<dbReference type="FunFam" id="3.90.640.10:FF:000003">
    <property type="entry name" value="Molecular chaperone DnaK"/>
    <property type="match status" value="1"/>
</dbReference>
<evidence type="ECO:0000313" key="9">
    <source>
        <dbReference type="Proteomes" id="UP000641646"/>
    </source>
</evidence>
<protein>
    <submittedName>
        <fullName evidence="8">Hsp70 family protein</fullName>
    </submittedName>
</protein>
<dbReference type="PROSITE" id="PS00329">
    <property type="entry name" value="HSP70_2"/>
    <property type="match status" value="1"/>
</dbReference>
<dbReference type="Pfam" id="PF00012">
    <property type="entry name" value="HSP70"/>
    <property type="match status" value="1"/>
</dbReference>
<dbReference type="AlphaFoldDB" id="A0A926VM43"/>
<dbReference type="InterPro" id="IPR043129">
    <property type="entry name" value="ATPase_NBD"/>
</dbReference>
<evidence type="ECO:0000256" key="5">
    <source>
        <dbReference type="ARBA" id="ARBA00023016"/>
    </source>
</evidence>
<dbReference type="InterPro" id="IPR018181">
    <property type="entry name" value="Heat_shock_70_CS"/>
</dbReference>
<dbReference type="Gene3D" id="3.90.640.10">
    <property type="entry name" value="Actin, Chain A, domain 4"/>
    <property type="match status" value="1"/>
</dbReference>
<dbReference type="RefSeq" id="WP_190475371.1">
    <property type="nucleotide sequence ID" value="NZ_JACJPW010000180.1"/>
</dbReference>
<dbReference type="FunFam" id="3.30.420.40:FF:000071">
    <property type="entry name" value="Molecular chaperone DnaK"/>
    <property type="match status" value="1"/>
</dbReference>
<dbReference type="Gene3D" id="3.30.420.40">
    <property type="match status" value="2"/>
</dbReference>
<keyword evidence="4 7" id="KW-0067">ATP-binding</keyword>
<accession>A0A926VM43</accession>
<reference evidence="8" key="1">
    <citation type="journal article" date="2015" name="ISME J.">
        <title>Draft Genome Sequence of Streptomyces incarnatus NRRL8089, which Produces the Nucleoside Antibiotic Sinefungin.</title>
        <authorList>
            <person name="Oshima K."/>
            <person name="Hattori M."/>
            <person name="Shimizu H."/>
            <person name="Fukuda K."/>
            <person name="Nemoto M."/>
            <person name="Inagaki K."/>
            <person name="Tamura T."/>
        </authorList>
    </citation>
    <scope>NUCLEOTIDE SEQUENCE</scope>
    <source>
        <strain evidence="8">FACHB-1375</strain>
    </source>
</reference>
<gene>
    <name evidence="8" type="ORF">H6G03_35185</name>
</gene>
<keyword evidence="2" id="KW-0597">Phosphoprotein</keyword>
<dbReference type="GO" id="GO:0140662">
    <property type="term" value="F:ATP-dependent protein folding chaperone"/>
    <property type="evidence" value="ECO:0007669"/>
    <property type="project" value="InterPro"/>
</dbReference>
<comment type="caution">
    <text evidence="8">The sequence shown here is derived from an EMBL/GenBank/DDBJ whole genome shotgun (WGS) entry which is preliminary data.</text>
</comment>
<evidence type="ECO:0000256" key="7">
    <source>
        <dbReference type="RuleBase" id="RU003322"/>
    </source>
</evidence>
<dbReference type="Gene3D" id="2.60.34.10">
    <property type="entry name" value="Substrate Binding Domain Of DNAk, Chain A, domain 1"/>
    <property type="match status" value="1"/>
</dbReference>
<keyword evidence="9" id="KW-1185">Reference proteome</keyword>
<comment type="similarity">
    <text evidence="1 7">Belongs to the heat shock protein 70 family.</text>
</comment>
<dbReference type="InterPro" id="IPR029047">
    <property type="entry name" value="HSP70_peptide-bd_sf"/>
</dbReference>
<dbReference type="SUPFAM" id="SSF100920">
    <property type="entry name" value="Heat shock protein 70kD (HSP70), peptide-binding domain"/>
    <property type="match status" value="1"/>
</dbReference>
<reference evidence="8" key="2">
    <citation type="submission" date="2020-08" db="EMBL/GenBank/DDBJ databases">
        <authorList>
            <person name="Chen M."/>
            <person name="Teng W."/>
            <person name="Zhao L."/>
            <person name="Hu C."/>
            <person name="Zhou Y."/>
            <person name="Han B."/>
            <person name="Song L."/>
            <person name="Shu W."/>
        </authorList>
    </citation>
    <scope>NUCLEOTIDE SEQUENCE</scope>
    <source>
        <strain evidence="8">FACHB-1375</strain>
    </source>
</reference>
<evidence type="ECO:0000313" key="8">
    <source>
        <dbReference type="EMBL" id="MBD2186244.1"/>
    </source>
</evidence>
<evidence type="ECO:0000256" key="2">
    <source>
        <dbReference type="ARBA" id="ARBA00022553"/>
    </source>
</evidence>
<keyword evidence="5" id="KW-0346">Stress response</keyword>
<keyword evidence="3 7" id="KW-0547">Nucleotide-binding</keyword>
<evidence type="ECO:0000256" key="6">
    <source>
        <dbReference type="ARBA" id="ARBA00023186"/>
    </source>
</evidence>
<dbReference type="PANTHER" id="PTHR19375">
    <property type="entry name" value="HEAT SHOCK PROTEIN 70KDA"/>
    <property type="match status" value="1"/>
</dbReference>
<dbReference type="GO" id="GO:0005524">
    <property type="term" value="F:ATP binding"/>
    <property type="evidence" value="ECO:0007669"/>
    <property type="project" value="UniProtKB-KW"/>
</dbReference>
<dbReference type="EMBL" id="JACJPW010000180">
    <property type="protein sequence ID" value="MBD2186244.1"/>
    <property type="molecule type" value="Genomic_DNA"/>
</dbReference>
<evidence type="ECO:0000256" key="1">
    <source>
        <dbReference type="ARBA" id="ARBA00007381"/>
    </source>
</evidence>
<organism evidence="8 9">
    <name type="scientific">Aerosakkonema funiforme FACHB-1375</name>
    <dbReference type="NCBI Taxonomy" id="2949571"/>
    <lineage>
        <taxon>Bacteria</taxon>
        <taxon>Bacillati</taxon>
        <taxon>Cyanobacteriota</taxon>
        <taxon>Cyanophyceae</taxon>
        <taxon>Oscillatoriophycideae</taxon>
        <taxon>Aerosakkonematales</taxon>
        <taxon>Aerosakkonemataceae</taxon>
        <taxon>Aerosakkonema</taxon>
    </lineage>
</organism>
<evidence type="ECO:0000256" key="3">
    <source>
        <dbReference type="ARBA" id="ARBA00022741"/>
    </source>
</evidence>
<dbReference type="CDD" id="cd24029">
    <property type="entry name" value="ASKHA_NBD_HSP70_DnaK_HscA_HscC"/>
    <property type="match status" value="1"/>
</dbReference>